<dbReference type="OrthoDB" id="331948at2759"/>
<dbReference type="AlphaFoldDB" id="A0A0A8L4E6"/>
<comment type="caution">
    <text evidence="1">The sequence shown here is derived from an EMBL/GenBank/DDBJ whole genome shotgun (WGS) entry which is preliminary data.</text>
</comment>
<name>A0A0A8L4E6_9SACH</name>
<dbReference type="EMBL" id="CCBQ010000019">
    <property type="protein sequence ID" value="CDO93004.1"/>
    <property type="molecule type" value="Genomic_DNA"/>
</dbReference>
<evidence type="ECO:0000313" key="2">
    <source>
        <dbReference type="Proteomes" id="UP000031516"/>
    </source>
</evidence>
<gene>
    <name evidence="1" type="ORF">KLDO_g1310</name>
</gene>
<proteinExistence type="predicted"/>
<reference evidence="1 2" key="1">
    <citation type="submission" date="2014-03" db="EMBL/GenBank/DDBJ databases">
        <title>The genome of Kluyveromyces dobzhanskii.</title>
        <authorList>
            <person name="Nystedt B."/>
            <person name="Astrom S."/>
        </authorList>
    </citation>
    <scope>NUCLEOTIDE SEQUENCE [LARGE SCALE GENOMIC DNA]</scope>
    <source>
        <strain evidence="1 2">CBS 2104</strain>
    </source>
</reference>
<sequence length="179" mass="20774">MTQIESWEMDRIRSLHYKKQLLPQLIDNLTEIRPEVIPRKQQEINKLLSKRHVNLEAFVNFPYDINPWANAVNQLGPWYLWLWPFSSPSTTGSSFPKNDFAVFDASTCIEDTLMSLPWPPDGYRHNKRTAGSSLETAVSGGEQAIRHAHIDPRDKLDRNSWYNDWGEELSDFGVDTELE</sequence>
<keyword evidence="2" id="KW-1185">Reference proteome</keyword>
<protein>
    <submittedName>
        <fullName evidence="1">WGS project CCBQ000000000 data, contig 00099</fullName>
    </submittedName>
</protein>
<organism evidence="1 2">
    <name type="scientific">Kluyveromyces dobzhanskii CBS 2104</name>
    <dbReference type="NCBI Taxonomy" id="1427455"/>
    <lineage>
        <taxon>Eukaryota</taxon>
        <taxon>Fungi</taxon>
        <taxon>Dikarya</taxon>
        <taxon>Ascomycota</taxon>
        <taxon>Saccharomycotina</taxon>
        <taxon>Saccharomycetes</taxon>
        <taxon>Saccharomycetales</taxon>
        <taxon>Saccharomycetaceae</taxon>
        <taxon>Kluyveromyces</taxon>
    </lineage>
</organism>
<evidence type="ECO:0000313" key="1">
    <source>
        <dbReference type="EMBL" id="CDO93004.1"/>
    </source>
</evidence>
<dbReference type="Proteomes" id="UP000031516">
    <property type="component" value="Unassembled WGS sequence"/>
</dbReference>
<accession>A0A0A8L4E6</accession>